<gene>
    <name evidence="2" type="ORF">MUK42_13621</name>
</gene>
<reference evidence="2" key="1">
    <citation type="submission" date="2022-05" db="EMBL/GenBank/DDBJ databases">
        <title>The Musa troglodytarum L. genome provides insights into the mechanism of non-climacteric behaviour and enrichment of carotenoids.</title>
        <authorList>
            <person name="Wang J."/>
        </authorList>
    </citation>
    <scope>NUCLEOTIDE SEQUENCE</scope>
    <source>
        <tissue evidence="2">Leaf</tissue>
    </source>
</reference>
<protein>
    <submittedName>
        <fullName evidence="2">Uncharacterized protein</fullName>
    </submittedName>
</protein>
<evidence type="ECO:0000256" key="1">
    <source>
        <dbReference type="SAM" id="SignalP"/>
    </source>
</evidence>
<name>A0A9E7HZ03_9LILI</name>
<feature type="non-terminal residue" evidence="2">
    <location>
        <position position="1"/>
    </location>
</feature>
<evidence type="ECO:0000313" key="2">
    <source>
        <dbReference type="EMBL" id="URE42745.1"/>
    </source>
</evidence>
<dbReference type="EMBL" id="CP097511">
    <property type="protein sequence ID" value="URE42745.1"/>
    <property type="molecule type" value="Genomic_DNA"/>
</dbReference>
<dbReference type="AlphaFoldDB" id="A0A9E7HZ03"/>
<keyword evidence="1" id="KW-0732">Signal</keyword>
<sequence length="107" mass="12014">LPASIFALLLLPLRPVLHLRQRCGTEGLAVHRQRREPVEQGIVLRGRRSGGSRPWRLTRASISSSSTPSVRKCLATLSFRNPNAAQRQELPLNDDITPLRFRGRAIQ</sequence>
<keyword evidence="3" id="KW-1185">Reference proteome</keyword>
<dbReference type="Proteomes" id="UP001055439">
    <property type="component" value="Chromosome 9"/>
</dbReference>
<organism evidence="2 3">
    <name type="scientific">Musa troglodytarum</name>
    <name type="common">fe'i banana</name>
    <dbReference type="NCBI Taxonomy" id="320322"/>
    <lineage>
        <taxon>Eukaryota</taxon>
        <taxon>Viridiplantae</taxon>
        <taxon>Streptophyta</taxon>
        <taxon>Embryophyta</taxon>
        <taxon>Tracheophyta</taxon>
        <taxon>Spermatophyta</taxon>
        <taxon>Magnoliopsida</taxon>
        <taxon>Liliopsida</taxon>
        <taxon>Zingiberales</taxon>
        <taxon>Musaceae</taxon>
        <taxon>Musa</taxon>
    </lineage>
</organism>
<accession>A0A9E7HZ03</accession>
<proteinExistence type="predicted"/>
<feature type="signal peptide" evidence="1">
    <location>
        <begin position="1"/>
        <end position="18"/>
    </location>
</feature>
<feature type="chain" id="PRO_5038345341" evidence="1">
    <location>
        <begin position="19"/>
        <end position="107"/>
    </location>
</feature>
<evidence type="ECO:0000313" key="3">
    <source>
        <dbReference type="Proteomes" id="UP001055439"/>
    </source>
</evidence>